<dbReference type="InterPro" id="IPR003280">
    <property type="entry name" value="2pore_dom_K_chnl"/>
</dbReference>
<keyword evidence="7" id="KW-0407">Ion channel</keyword>
<evidence type="ECO:0000256" key="6">
    <source>
        <dbReference type="ARBA" id="ARBA00023136"/>
    </source>
</evidence>
<evidence type="ECO:0000256" key="7">
    <source>
        <dbReference type="ARBA" id="ARBA00023303"/>
    </source>
</evidence>
<organism evidence="10 11">
    <name type="scientific">Steinernema glaseri</name>
    <dbReference type="NCBI Taxonomy" id="37863"/>
    <lineage>
        <taxon>Eukaryota</taxon>
        <taxon>Metazoa</taxon>
        <taxon>Ecdysozoa</taxon>
        <taxon>Nematoda</taxon>
        <taxon>Chromadorea</taxon>
        <taxon>Rhabditida</taxon>
        <taxon>Tylenchina</taxon>
        <taxon>Panagrolaimomorpha</taxon>
        <taxon>Strongyloidoidea</taxon>
        <taxon>Steinernematidae</taxon>
        <taxon>Steinernema</taxon>
    </lineage>
</organism>
<dbReference type="Proteomes" id="UP000095287">
    <property type="component" value="Unplaced"/>
</dbReference>
<name>A0A1I7YYX9_9BILA</name>
<keyword evidence="10" id="KW-1185">Reference proteome</keyword>
<dbReference type="SUPFAM" id="SSF81324">
    <property type="entry name" value="Voltage-gated potassium channels"/>
    <property type="match status" value="2"/>
</dbReference>
<reference evidence="11" key="1">
    <citation type="submission" date="2016-11" db="UniProtKB">
        <authorList>
            <consortium name="WormBaseParasite"/>
        </authorList>
    </citation>
    <scope>IDENTIFICATION</scope>
</reference>
<feature type="transmembrane region" description="Helical" evidence="8">
    <location>
        <begin position="144"/>
        <end position="161"/>
    </location>
</feature>
<dbReference type="GO" id="GO:0005886">
    <property type="term" value="C:plasma membrane"/>
    <property type="evidence" value="ECO:0007669"/>
    <property type="project" value="TreeGrafter"/>
</dbReference>
<dbReference type="GO" id="GO:0022841">
    <property type="term" value="F:potassium ion leak channel activity"/>
    <property type="evidence" value="ECO:0007669"/>
    <property type="project" value="TreeGrafter"/>
</dbReference>
<keyword evidence="2" id="KW-0813">Transport</keyword>
<feature type="domain" description="Potassium channel" evidence="9">
    <location>
        <begin position="203"/>
        <end position="235"/>
    </location>
</feature>
<keyword evidence="6 8" id="KW-0472">Membrane</keyword>
<accession>A0A1I7YYX9</accession>
<evidence type="ECO:0000256" key="5">
    <source>
        <dbReference type="ARBA" id="ARBA00023065"/>
    </source>
</evidence>
<evidence type="ECO:0000256" key="2">
    <source>
        <dbReference type="ARBA" id="ARBA00022448"/>
    </source>
</evidence>
<feature type="domain" description="Potassium channel" evidence="9">
    <location>
        <begin position="111"/>
        <end position="169"/>
    </location>
</feature>
<evidence type="ECO:0000256" key="1">
    <source>
        <dbReference type="ARBA" id="ARBA00004141"/>
    </source>
</evidence>
<keyword evidence="4 8" id="KW-1133">Transmembrane helix</keyword>
<feature type="transmembrane region" description="Helical" evidence="8">
    <location>
        <begin position="197"/>
        <end position="216"/>
    </location>
</feature>
<dbReference type="PANTHER" id="PTHR11003">
    <property type="entry name" value="POTASSIUM CHANNEL, SUBFAMILY K"/>
    <property type="match status" value="1"/>
</dbReference>
<dbReference type="Pfam" id="PF07885">
    <property type="entry name" value="Ion_trans_2"/>
    <property type="match status" value="2"/>
</dbReference>
<dbReference type="WBParaSite" id="L893_g2112.t1">
    <property type="protein sequence ID" value="L893_g2112.t1"/>
    <property type="gene ID" value="L893_g2112"/>
</dbReference>
<dbReference type="PANTHER" id="PTHR11003:SF324">
    <property type="entry name" value="POTASSIUM CHANNEL DOMAIN-CONTAINING PROTEIN"/>
    <property type="match status" value="1"/>
</dbReference>
<evidence type="ECO:0000313" key="10">
    <source>
        <dbReference type="Proteomes" id="UP000095287"/>
    </source>
</evidence>
<keyword evidence="5" id="KW-0406">Ion transport</keyword>
<dbReference type="GO" id="GO:0015271">
    <property type="term" value="F:outward rectifier potassium channel activity"/>
    <property type="evidence" value="ECO:0007669"/>
    <property type="project" value="TreeGrafter"/>
</dbReference>
<evidence type="ECO:0000256" key="3">
    <source>
        <dbReference type="ARBA" id="ARBA00022692"/>
    </source>
</evidence>
<proteinExistence type="predicted"/>
<comment type="subcellular location">
    <subcellularLocation>
        <location evidence="1">Membrane</location>
        <topology evidence="1">Multi-pass membrane protein</topology>
    </subcellularLocation>
</comment>
<evidence type="ECO:0000256" key="4">
    <source>
        <dbReference type="ARBA" id="ARBA00022989"/>
    </source>
</evidence>
<evidence type="ECO:0000313" key="11">
    <source>
        <dbReference type="WBParaSite" id="L893_g2112.t1"/>
    </source>
</evidence>
<feature type="transmembrane region" description="Helical" evidence="8">
    <location>
        <begin position="15"/>
        <end position="38"/>
    </location>
</feature>
<feature type="transmembrane region" description="Helical" evidence="8">
    <location>
        <begin position="167"/>
        <end position="185"/>
    </location>
</feature>
<keyword evidence="3 8" id="KW-0812">Transmembrane</keyword>
<evidence type="ECO:0000256" key="8">
    <source>
        <dbReference type="SAM" id="Phobius"/>
    </source>
</evidence>
<evidence type="ECO:0000259" key="9">
    <source>
        <dbReference type="Pfam" id="PF07885"/>
    </source>
</evidence>
<dbReference type="AlphaFoldDB" id="A0A1I7YYX9"/>
<dbReference type="Gene3D" id="1.10.287.70">
    <property type="match status" value="1"/>
</dbReference>
<sequence length="238" mass="26867">MFWNLVASKYEKYKLSHLALTVVLVVYSLLGAIVFCTFEAPNEIAEQKSAREAAITTSIYAKDRLAHDLQYFFKDKVNVTRLLQHDFKLTLEEYDKIMGFEVESEQAVAVAKKWTMWGGLYYAGTIYTTIGYGDLAAATTGGRVATMIYGFIGIPLVITVLNDWGTILFQSFQCIHIIFYIYFTACMTQPEGVPLKLALGLLLGFVLFGSGVFSLLENWTFFEGFYFFVISLTTIEGR</sequence>
<dbReference type="InterPro" id="IPR013099">
    <property type="entry name" value="K_chnl_dom"/>
</dbReference>
<dbReference type="GO" id="GO:0030322">
    <property type="term" value="P:stabilization of membrane potential"/>
    <property type="evidence" value="ECO:0007669"/>
    <property type="project" value="TreeGrafter"/>
</dbReference>
<protein>
    <submittedName>
        <fullName evidence="11">Ion_trans_2 domain-containing protein</fullName>
    </submittedName>
</protein>